<feature type="signal peptide" evidence="1">
    <location>
        <begin position="1"/>
        <end position="32"/>
    </location>
</feature>
<keyword evidence="1" id="KW-0732">Signal</keyword>
<dbReference type="RefSeq" id="WP_091531673.1">
    <property type="nucleotide sequence ID" value="NZ_FOLT01000020.1"/>
</dbReference>
<evidence type="ECO:0000313" key="2">
    <source>
        <dbReference type="EMBL" id="SFC70251.1"/>
    </source>
</evidence>
<dbReference type="Proteomes" id="UP000199612">
    <property type="component" value="Unassembled WGS sequence"/>
</dbReference>
<gene>
    <name evidence="2" type="ORF">SAMN04488102_1205</name>
</gene>
<keyword evidence="3" id="KW-1185">Reference proteome</keyword>
<feature type="chain" id="PRO_5011795746" evidence="1">
    <location>
        <begin position="33"/>
        <end position="216"/>
    </location>
</feature>
<dbReference type="OrthoDB" id="2339991at2"/>
<accession>A0A1I1LB51</accession>
<protein>
    <submittedName>
        <fullName evidence="2">Uncharacterized protein</fullName>
    </submittedName>
</protein>
<evidence type="ECO:0000313" key="3">
    <source>
        <dbReference type="Proteomes" id="UP000199612"/>
    </source>
</evidence>
<dbReference type="STRING" id="753702.SAMN04488102_1205"/>
<dbReference type="AlphaFoldDB" id="A0A1I1LB51"/>
<evidence type="ECO:0000256" key="1">
    <source>
        <dbReference type="SAM" id="SignalP"/>
    </source>
</evidence>
<sequence length="216" mass="23771">MFNKKRMIIGATALMLSPVLLPTIVSTQQVYAAENNKTQQQYSENIDDQSLNMVTKNDLFIEFEKELETITSSDNDISKEQLFDLVTKYEGAEITYSDGGQVSLFRASSGITHSFVQGGVNSYAISGPSIRELARTFQNNANIITTGGILASIPLAFFGAFFTGISTTVLATKFYNAAGIMRQWSATDRYGAGVRITLTSEYPIESRNSVRKATIR</sequence>
<organism evidence="2 3">
    <name type="scientific">Alkalibacterium subtropicum</name>
    <dbReference type="NCBI Taxonomy" id="753702"/>
    <lineage>
        <taxon>Bacteria</taxon>
        <taxon>Bacillati</taxon>
        <taxon>Bacillota</taxon>
        <taxon>Bacilli</taxon>
        <taxon>Lactobacillales</taxon>
        <taxon>Carnobacteriaceae</taxon>
        <taxon>Alkalibacterium</taxon>
    </lineage>
</organism>
<dbReference type="EMBL" id="FOLT01000020">
    <property type="protein sequence ID" value="SFC70251.1"/>
    <property type="molecule type" value="Genomic_DNA"/>
</dbReference>
<reference evidence="3" key="1">
    <citation type="submission" date="2016-10" db="EMBL/GenBank/DDBJ databases">
        <authorList>
            <person name="Varghese N."/>
            <person name="Submissions S."/>
        </authorList>
    </citation>
    <scope>NUCLEOTIDE SEQUENCE [LARGE SCALE GENOMIC DNA]</scope>
    <source>
        <strain evidence="3">DSM 23664</strain>
    </source>
</reference>
<name>A0A1I1LB51_9LACT</name>
<proteinExistence type="predicted"/>